<evidence type="ECO:0000256" key="6">
    <source>
        <dbReference type="ARBA" id="ARBA00022553"/>
    </source>
</evidence>
<dbReference type="FunFam" id="3.40.50.10810:FF:000011">
    <property type="entry name" value="Transcriptional regulator ATRX homolog"/>
    <property type="match status" value="1"/>
</dbReference>
<keyword evidence="12" id="KW-0347">Helicase</keyword>
<keyword evidence="15" id="KW-0779">Telomere</keyword>
<feature type="compositionally biased region" description="Low complexity" evidence="22">
    <location>
        <begin position="842"/>
        <end position="852"/>
    </location>
</feature>
<dbReference type="InterPro" id="IPR025766">
    <property type="entry name" value="ADD"/>
</dbReference>
<evidence type="ECO:0000256" key="5">
    <source>
        <dbReference type="ARBA" id="ARBA00022454"/>
    </source>
</evidence>
<keyword evidence="7" id="KW-0479">Metal-binding</keyword>
<dbReference type="GO" id="GO:0003677">
    <property type="term" value="F:DNA binding"/>
    <property type="evidence" value="ECO:0007669"/>
    <property type="project" value="UniProtKB-KW"/>
</dbReference>
<dbReference type="SMART" id="SM00487">
    <property type="entry name" value="DEXDc"/>
    <property type="match status" value="1"/>
</dbReference>
<gene>
    <name evidence="26" type="ORF">Q7C36_022951</name>
</gene>
<evidence type="ECO:0000256" key="10">
    <source>
        <dbReference type="ARBA" id="ARBA00022771"/>
    </source>
</evidence>
<dbReference type="InterPro" id="IPR049730">
    <property type="entry name" value="SNF2/RAD54-like_C"/>
</dbReference>
<feature type="domain" description="Helicase C-terminal" evidence="24">
    <location>
        <begin position="1403"/>
        <end position="1572"/>
    </location>
</feature>
<dbReference type="GO" id="GO:0005634">
    <property type="term" value="C:nucleus"/>
    <property type="evidence" value="ECO:0007669"/>
    <property type="project" value="UniProtKB-SubCell"/>
</dbReference>
<dbReference type="Gene3D" id="3.40.50.10810">
    <property type="entry name" value="Tandem AAA-ATPase domain"/>
    <property type="match status" value="1"/>
</dbReference>
<dbReference type="GO" id="GO:0005524">
    <property type="term" value="F:ATP binding"/>
    <property type="evidence" value="ECO:0007669"/>
    <property type="project" value="UniProtKB-KW"/>
</dbReference>
<dbReference type="SUPFAM" id="SSF57903">
    <property type="entry name" value="FYVE/PHD zinc finger"/>
    <property type="match status" value="1"/>
</dbReference>
<dbReference type="InterPro" id="IPR000330">
    <property type="entry name" value="SNF2_N"/>
</dbReference>
<feature type="region of interest" description="Disordered" evidence="22">
    <location>
        <begin position="728"/>
        <end position="899"/>
    </location>
</feature>
<dbReference type="InterPro" id="IPR014001">
    <property type="entry name" value="Helicase_ATP-bd"/>
</dbReference>
<dbReference type="InterPro" id="IPR027417">
    <property type="entry name" value="P-loop_NTPase"/>
</dbReference>
<evidence type="ECO:0000256" key="8">
    <source>
        <dbReference type="ARBA" id="ARBA00022741"/>
    </source>
</evidence>
<keyword evidence="16" id="KW-0238">DNA-binding</keyword>
<feature type="compositionally biased region" description="Low complexity" evidence="22">
    <location>
        <begin position="1776"/>
        <end position="1810"/>
    </location>
</feature>
<feature type="compositionally biased region" description="Basic residues" evidence="22">
    <location>
        <begin position="524"/>
        <end position="535"/>
    </location>
</feature>
<feature type="compositionally biased region" description="Basic and acidic residues" evidence="22">
    <location>
        <begin position="751"/>
        <end position="770"/>
    </location>
</feature>
<dbReference type="GO" id="GO:0016887">
    <property type="term" value="F:ATP hydrolysis activity"/>
    <property type="evidence" value="ECO:0007669"/>
    <property type="project" value="InterPro"/>
</dbReference>
<keyword evidence="18" id="KW-0539">Nucleus</keyword>
<evidence type="ECO:0000259" key="25">
    <source>
        <dbReference type="PROSITE" id="PS51533"/>
    </source>
</evidence>
<evidence type="ECO:0000256" key="20">
    <source>
        <dbReference type="ARBA" id="ARBA00043074"/>
    </source>
</evidence>
<evidence type="ECO:0000256" key="11">
    <source>
        <dbReference type="ARBA" id="ARBA00022801"/>
    </source>
</evidence>
<keyword evidence="10" id="KW-0863">Zinc-finger</keyword>
<dbReference type="GO" id="GO:0006281">
    <property type="term" value="P:DNA repair"/>
    <property type="evidence" value="ECO:0007669"/>
    <property type="project" value="UniProtKB-KW"/>
</dbReference>
<keyword evidence="8" id="KW-0547">Nucleotide-binding</keyword>
<dbReference type="Pfam" id="PF17981">
    <property type="entry name" value="ADD_ATRX"/>
    <property type="match status" value="1"/>
</dbReference>
<evidence type="ECO:0000256" key="9">
    <source>
        <dbReference type="ARBA" id="ARBA00022763"/>
    </source>
</evidence>
<feature type="compositionally biased region" description="Basic and acidic residues" evidence="22">
    <location>
        <begin position="460"/>
        <end position="492"/>
    </location>
</feature>
<feature type="region of interest" description="Disordered" evidence="22">
    <location>
        <begin position="1"/>
        <end position="21"/>
    </location>
</feature>
<dbReference type="GO" id="GO:0000781">
    <property type="term" value="C:chromosome, telomeric region"/>
    <property type="evidence" value="ECO:0007669"/>
    <property type="project" value="UniProtKB-SubCell"/>
</dbReference>
<keyword evidence="9" id="KW-0227">DNA damage</keyword>
<evidence type="ECO:0000313" key="27">
    <source>
        <dbReference type="Proteomes" id="UP001187315"/>
    </source>
</evidence>
<dbReference type="InterPro" id="IPR038718">
    <property type="entry name" value="SNF2-like_sf"/>
</dbReference>
<feature type="region of interest" description="Disordered" evidence="22">
    <location>
        <begin position="1768"/>
        <end position="1810"/>
    </location>
</feature>
<evidence type="ECO:0000256" key="17">
    <source>
        <dbReference type="ARBA" id="ARBA00023204"/>
    </source>
</evidence>
<keyword evidence="27" id="KW-1185">Reference proteome</keyword>
<evidence type="ECO:0000256" key="15">
    <source>
        <dbReference type="ARBA" id="ARBA00022895"/>
    </source>
</evidence>
<feature type="compositionally biased region" description="Acidic residues" evidence="22">
    <location>
        <begin position="662"/>
        <end position="671"/>
    </location>
</feature>
<dbReference type="Pfam" id="PF00271">
    <property type="entry name" value="Helicase_C"/>
    <property type="match status" value="1"/>
</dbReference>
<evidence type="ECO:0000256" key="3">
    <source>
        <dbReference type="ARBA" id="ARBA00007025"/>
    </source>
</evidence>
<feature type="domain" description="PHD-type" evidence="25">
    <location>
        <begin position="163"/>
        <end position="300"/>
    </location>
</feature>
<keyword evidence="17" id="KW-0234">DNA repair</keyword>
<sequence>MSAEVLRLEPMAGGSSRGSGGKLGLLINKLHTFLEQGSEHSLPGHWSGAMAKEFIEQQQAESRAAEECMQPGISSEAKSSAARSRRKPLVVTKHSGLNESDASSESGTEDVLSVNSSDPDTTCLPKGTVFVLPEPVANEVRDEFRGPEFRSKRVKQNKDFSDKRRGGSDIERVNCTACGQQVNHFQRDSVYQHPALKVLICKSCFKYYMSDDISKDAEGMDEQCRWCAEGGSLIGCDYCSNAFCKKCVLRNLGRRELSAILEEERKWYCYVCSPEPLMDLVLACDSVLQNLDKICKRTGVGGGSRGKQRGGRGGTGTLSSAPSRGLCERMQRVVDMTTSLNRSFVDFMQSEKDEEASEEEDVDRARRLMMFRTILQDLHQAHAALQEALDRELYGGKREPQRQRAKPRQRKPRASRSSGVTKELVVKLTPVPLESSVNPDSNADAGANAADIVEINKQMEEEEKKEKVEKMEGGAVGKEGKDEVKVEEKCEGKVGAATEQENTDDEDEEDEVDEMEMAEENKRSPRVKTTPRRRRSDTTHADLEEDSDSDEVPAVLLQTATAAMATSEEEGGVDSDGGGADTNQEVRKQCLFGLVKTTTPCQDRTSRKRKLKERSLSSSSSSSSSSLVAEVADPGSKVRRSVGLPHKVAKTTVDSESLSSDQEMDSSDSDELEQKIKPLSDVTLMGTGTFQQSSGDEVDVCPAPIMLDEDDVENRIAKQILLAEIRANLSSSSDQDCSSDAAGSSEEDETESKKGDEEKVEGPAGKKDNAEDSEPTDNSSDSDDPAQPPQSRHRLLHYRLDPQDPVSKDGEEKPANQTKERKKIRINRQTDVSSDNRESASEESAMSEVVSQSEDEDVSIVKQKESVAAGEPHTLPGEDGAEGQSDADNTTLEECTSTAKGRRKIRRILEVQQLAKETQEALREEEERRKRLAERERQRRLEEESREQGRDESEVMIVAETPAPKPVPLLLEMNDATRECLVQVDTHLLSKLKPHQRDGVQFMWDSCCESVAKVKSSPGSGCLLAHCMGLGKTLQVIAFLHTVLTCELVELKTALVVCPLNTVLNWRSEFDKWQRGITKKKLEVTELATVKLVSSRVNALTSWHMRGGVMIMSYELYRILTHGDQVKYGKQKENLRKVLRDPGPDIVVCDEGHVLKNEATAICKAMRSIRTRRRIVLTGTPLQNNLTEYHCMVSFVKQNLLGSLREFQNRFINPIQNGQCADSTPADVRLMKKRVHVLHALLAGCVQRRDYSALTPFLPPKREYVLYIRMSTLQCKLYRHYLQNYTAEGRGVNNLFQDFQILSLIWTHPWCLQLADQNRGNKGKGEESTSETALTGECSEVMTRQNPDECVVEESRDPHSTKTTPEDAHSVLNGPPAGWYREFVSDSDAEVLEHSGKLMLLMEILHCAEQVQEKVLVFSQSLVSLDLIETFLESADKAKKDGKSCLYKGKQNWVRNKDYYRLDGSTTATARKKCAQEFNSIRNKRCRLFLISTRAGSLGINLVGANRVVVYDASWNPMYDLQSMFRVYRFGQKKPVYIYRFLAQGTMEQKIYERQVAKLSLSSRVVDQQQIQRHFTHSQLSDLYHFHPDSSSKSHTVEPADKVLAMLLQHCGQSIVSFHEHNSLLDHRVEEELSVEERNEAWEEYKLEKTTQTQTQTQAQARVHSQASVNESGELWRKSDHELKMILYKGRMELQKASQNIKPRSLEFFRQELKKQHPLLDEEVIKQKATQAYERYERERQYMFRIYQNKLYTQKKLILKTQQILAERAEPPSRAPPTTSTPVSSRFKTGESSSASPVQSSQSSLLQPLRSSSPQERIIIEDLILKML</sequence>
<accession>A0AA88IMF5</accession>
<dbReference type="PANTHER" id="PTHR45797">
    <property type="entry name" value="RAD54-LIKE"/>
    <property type="match status" value="1"/>
</dbReference>
<dbReference type="EMBL" id="JAVHJS010000025">
    <property type="protein sequence ID" value="KAK2816680.1"/>
    <property type="molecule type" value="Genomic_DNA"/>
</dbReference>
<keyword evidence="13" id="KW-0862">Zinc</keyword>
<dbReference type="InterPro" id="IPR001650">
    <property type="entry name" value="Helicase_C-like"/>
</dbReference>
<evidence type="ECO:0000259" key="24">
    <source>
        <dbReference type="PROSITE" id="PS51194"/>
    </source>
</evidence>
<feature type="region of interest" description="Disordered" evidence="22">
    <location>
        <begin position="300"/>
        <end position="322"/>
    </location>
</feature>
<name>A0AA88IMF5_TACVA</name>
<dbReference type="Proteomes" id="UP001187315">
    <property type="component" value="Unassembled WGS sequence"/>
</dbReference>
<feature type="region of interest" description="Disordered" evidence="22">
    <location>
        <begin position="1346"/>
        <end position="1371"/>
    </location>
</feature>
<dbReference type="SMART" id="SM00490">
    <property type="entry name" value="HELICc"/>
    <property type="match status" value="1"/>
</dbReference>
<feature type="compositionally biased region" description="Basic residues" evidence="22">
    <location>
        <begin position="403"/>
        <end position="414"/>
    </location>
</feature>
<evidence type="ECO:0000256" key="1">
    <source>
        <dbReference type="ARBA" id="ARBA00004123"/>
    </source>
</evidence>
<evidence type="ECO:0000256" key="18">
    <source>
        <dbReference type="ARBA" id="ARBA00023242"/>
    </source>
</evidence>
<dbReference type="SUPFAM" id="SSF52540">
    <property type="entry name" value="P-loop containing nucleoside triphosphate hydrolases"/>
    <property type="match status" value="2"/>
</dbReference>
<feature type="compositionally biased region" description="Basic and acidic residues" evidence="22">
    <location>
        <begin position="917"/>
        <end position="953"/>
    </location>
</feature>
<feature type="compositionally biased region" description="Acidic residues" evidence="22">
    <location>
        <begin position="771"/>
        <end position="784"/>
    </location>
</feature>
<dbReference type="GO" id="GO:0008270">
    <property type="term" value="F:zinc ion binding"/>
    <property type="evidence" value="ECO:0007669"/>
    <property type="project" value="UniProtKB-KW"/>
</dbReference>
<comment type="similarity">
    <text evidence="3">Belongs to the SNF2/RAD54 helicase family.</text>
</comment>
<feature type="compositionally biased region" description="Polar residues" evidence="22">
    <location>
        <begin position="95"/>
        <end position="106"/>
    </location>
</feature>
<feature type="domain" description="Helicase ATP-binding" evidence="23">
    <location>
        <begin position="1013"/>
        <end position="1199"/>
    </location>
</feature>
<dbReference type="InterPro" id="IPR041430">
    <property type="entry name" value="ADD_ATRX"/>
</dbReference>
<feature type="region of interest" description="Disordered" evidence="22">
    <location>
        <begin position="392"/>
        <end position="421"/>
    </location>
</feature>
<reference evidence="26" key="1">
    <citation type="submission" date="2023-08" db="EMBL/GenBank/DDBJ databases">
        <title>Pelteobagrus vachellii genome.</title>
        <authorList>
            <person name="Liu H."/>
        </authorList>
    </citation>
    <scope>NUCLEOTIDE SEQUENCE</scope>
    <source>
        <strain evidence="26">PRFRI_2022a</strain>
        <tissue evidence="26">Muscle</tissue>
    </source>
</reference>
<keyword evidence="5" id="KW-0158">Chromosome</keyword>
<dbReference type="PROSITE" id="PS51192">
    <property type="entry name" value="HELICASE_ATP_BIND_1"/>
    <property type="match status" value="1"/>
</dbReference>
<evidence type="ECO:0000256" key="21">
    <source>
        <dbReference type="ARBA" id="ARBA00047995"/>
    </source>
</evidence>
<dbReference type="InterPro" id="IPR044574">
    <property type="entry name" value="ARIP4-like"/>
</dbReference>
<dbReference type="EC" id="3.6.4.12" evidence="4"/>
<evidence type="ECO:0000313" key="26">
    <source>
        <dbReference type="EMBL" id="KAK2816680.1"/>
    </source>
</evidence>
<proteinExistence type="inferred from homology"/>
<keyword evidence="14" id="KW-0067">ATP-binding</keyword>
<evidence type="ECO:0000256" key="13">
    <source>
        <dbReference type="ARBA" id="ARBA00022833"/>
    </source>
</evidence>
<feature type="compositionally biased region" description="Basic and acidic residues" evidence="22">
    <location>
        <begin position="798"/>
        <end position="814"/>
    </location>
</feature>
<feature type="compositionally biased region" description="Gly residues" evidence="22">
    <location>
        <begin position="300"/>
        <end position="316"/>
    </location>
</feature>
<dbReference type="Gene3D" id="3.30.40.10">
    <property type="entry name" value="Zinc/RING finger domain, C3HC4 (zinc finger)"/>
    <property type="match status" value="1"/>
</dbReference>
<protein>
    <recommendedName>
        <fullName evidence="4">DNA helicase</fullName>
        <ecNumber evidence="4">3.6.4.12</ecNumber>
    </recommendedName>
    <alternativeName>
        <fullName evidence="19">ATP-dependent helicase ATRX</fullName>
    </alternativeName>
    <alternativeName>
        <fullName evidence="20">X-linked nuclear protein</fullName>
    </alternativeName>
</protein>
<keyword evidence="6" id="KW-0597">Phosphoprotein</keyword>
<comment type="caution">
    <text evidence="26">The sequence shown here is derived from an EMBL/GenBank/DDBJ whole genome shotgun (WGS) entry which is preliminary data.</text>
</comment>
<dbReference type="PROSITE" id="PS51533">
    <property type="entry name" value="ADD"/>
    <property type="match status" value="1"/>
</dbReference>
<dbReference type="PANTHER" id="PTHR45797:SF3">
    <property type="entry name" value="TRANSCRIPTIONAL REGULATOR ATRX HOMOLOG"/>
    <property type="match status" value="1"/>
</dbReference>
<dbReference type="InterPro" id="IPR011011">
    <property type="entry name" value="Znf_FYVE_PHD"/>
</dbReference>
<evidence type="ECO:0000256" key="14">
    <source>
        <dbReference type="ARBA" id="ARBA00022840"/>
    </source>
</evidence>
<keyword evidence="11" id="KW-0378">Hydrolase</keyword>
<organism evidence="26 27">
    <name type="scientific">Tachysurus vachellii</name>
    <name type="common">Darkbarbel catfish</name>
    <name type="synonym">Pelteobagrus vachellii</name>
    <dbReference type="NCBI Taxonomy" id="175792"/>
    <lineage>
        <taxon>Eukaryota</taxon>
        <taxon>Metazoa</taxon>
        <taxon>Chordata</taxon>
        <taxon>Craniata</taxon>
        <taxon>Vertebrata</taxon>
        <taxon>Euteleostomi</taxon>
        <taxon>Actinopterygii</taxon>
        <taxon>Neopterygii</taxon>
        <taxon>Teleostei</taxon>
        <taxon>Ostariophysi</taxon>
        <taxon>Siluriformes</taxon>
        <taxon>Bagridae</taxon>
        <taxon>Tachysurus</taxon>
    </lineage>
</organism>
<dbReference type="Pfam" id="PF00176">
    <property type="entry name" value="SNF2-rel_dom"/>
    <property type="match status" value="1"/>
</dbReference>
<feature type="region of interest" description="Disordered" evidence="22">
    <location>
        <begin position="57"/>
        <end position="119"/>
    </location>
</feature>
<dbReference type="GO" id="GO:0140719">
    <property type="term" value="P:constitutive heterochromatin formation"/>
    <property type="evidence" value="ECO:0007669"/>
    <property type="project" value="UniProtKB-ARBA"/>
</dbReference>
<feature type="region of interest" description="Disordered" evidence="22">
    <location>
        <begin position="460"/>
        <end position="680"/>
    </location>
</feature>
<evidence type="ECO:0000256" key="22">
    <source>
        <dbReference type="SAM" id="MobiDB-lite"/>
    </source>
</evidence>
<feature type="compositionally biased region" description="Low complexity" evidence="22">
    <location>
        <begin position="730"/>
        <end position="744"/>
    </location>
</feature>
<evidence type="ECO:0000256" key="2">
    <source>
        <dbReference type="ARBA" id="ARBA00004574"/>
    </source>
</evidence>
<feature type="compositionally biased region" description="Acidic residues" evidence="22">
    <location>
        <begin position="501"/>
        <end position="518"/>
    </location>
</feature>
<feature type="compositionally biased region" description="Basic and acidic residues" evidence="22">
    <location>
        <begin position="1353"/>
        <end position="1369"/>
    </location>
</feature>
<feature type="compositionally biased region" description="Polar residues" evidence="22">
    <location>
        <begin position="886"/>
        <end position="899"/>
    </location>
</feature>
<feature type="region of interest" description="Disordered" evidence="22">
    <location>
        <begin position="916"/>
        <end position="953"/>
    </location>
</feature>
<evidence type="ECO:0000259" key="23">
    <source>
        <dbReference type="PROSITE" id="PS51192"/>
    </source>
</evidence>
<evidence type="ECO:0000256" key="12">
    <source>
        <dbReference type="ARBA" id="ARBA00022806"/>
    </source>
</evidence>
<dbReference type="PROSITE" id="PS51194">
    <property type="entry name" value="HELICASE_CTER"/>
    <property type="match status" value="1"/>
</dbReference>
<dbReference type="Pfam" id="PF26143">
    <property type="entry name" value="ATRX_C"/>
    <property type="match status" value="1"/>
</dbReference>
<comment type="catalytic activity">
    <reaction evidence="21">
        <text>ATP + H2O = ADP + phosphate + H(+)</text>
        <dbReference type="Rhea" id="RHEA:13065"/>
        <dbReference type="ChEBI" id="CHEBI:15377"/>
        <dbReference type="ChEBI" id="CHEBI:15378"/>
        <dbReference type="ChEBI" id="CHEBI:30616"/>
        <dbReference type="ChEBI" id="CHEBI:43474"/>
        <dbReference type="ChEBI" id="CHEBI:456216"/>
        <dbReference type="EC" id="3.6.4.12"/>
    </reaction>
</comment>
<dbReference type="InterPro" id="IPR058901">
    <property type="entry name" value="ATRX_C"/>
</dbReference>
<evidence type="ECO:0000256" key="16">
    <source>
        <dbReference type="ARBA" id="ARBA00023125"/>
    </source>
</evidence>
<dbReference type="CDD" id="cd18793">
    <property type="entry name" value="SF2_C_SNF"/>
    <property type="match status" value="1"/>
</dbReference>
<dbReference type="Gene3D" id="3.40.50.300">
    <property type="entry name" value="P-loop containing nucleotide triphosphate hydrolases"/>
    <property type="match status" value="1"/>
</dbReference>
<comment type="subcellular location">
    <subcellularLocation>
        <location evidence="2">Chromosome</location>
        <location evidence="2">Telomere</location>
    </subcellularLocation>
    <subcellularLocation>
        <location evidence="1">Nucleus</location>
    </subcellularLocation>
</comment>
<evidence type="ECO:0000256" key="19">
    <source>
        <dbReference type="ARBA" id="ARBA00031106"/>
    </source>
</evidence>
<dbReference type="CDD" id="cd11726">
    <property type="entry name" value="ADDz_ATRX"/>
    <property type="match status" value="1"/>
</dbReference>
<feature type="compositionally biased region" description="Low complexity" evidence="22">
    <location>
        <begin position="616"/>
        <end position="627"/>
    </location>
</feature>
<evidence type="ECO:0000256" key="7">
    <source>
        <dbReference type="ARBA" id="ARBA00022723"/>
    </source>
</evidence>
<dbReference type="GO" id="GO:0003678">
    <property type="term" value="F:DNA helicase activity"/>
    <property type="evidence" value="ECO:0007669"/>
    <property type="project" value="UniProtKB-EC"/>
</dbReference>
<feature type="compositionally biased region" description="Basic and acidic residues" evidence="22">
    <location>
        <begin position="392"/>
        <end position="402"/>
    </location>
</feature>
<evidence type="ECO:0000256" key="4">
    <source>
        <dbReference type="ARBA" id="ARBA00012551"/>
    </source>
</evidence>
<dbReference type="InterPro" id="IPR013083">
    <property type="entry name" value="Znf_RING/FYVE/PHD"/>
</dbReference>